<gene>
    <name evidence="8" type="primary">IK</name>
</gene>
<feature type="region of interest" description="Disordered" evidence="5">
    <location>
        <begin position="1"/>
        <end position="77"/>
    </location>
</feature>
<dbReference type="InterPro" id="IPR012916">
    <property type="entry name" value="RED_N"/>
</dbReference>
<dbReference type="GeneTree" id="ENSGT00940000153727"/>
<sequence>MPETETYSNPLAPEGHDMDDHRAAAQSKLTNDDFRKLLMTPRATPSSAPPSKSRHHEMPRDYNEDEDPAARRRKKKSYYAKLRQQEMERERELAEKYRDRARERRDGVNKDYEETELISTTANYRAVGPTAEADKSAAEKRRQLIQESKFLGGDMEHTHLVKGLDFALLQKVRAEITSKEKEEEDMMEKVQKEAKNIYRVVFRSGVTERNELFLPGRMAYVVDLDDEFTDTDIPTTLIRSKADCPSMEAQTTLTTNDIVISKLTQILSYLRQGTRHKKIKKKDKGESAHIFEDIGDYIPSTKPTKEKERHRDRDRERDRDDDTKSRRHAYFEKPRGDEHQVMLGGGVCLCLVYPCGSNCVCVSAGDGGGHSKEQLGDFFGGSNSYAECYPATMDDLAVDSDEEVDYSKMDQGNKKGPLGRWDFDTQEEYSDYMNNKEALPKAAFQYGIKMSEGRKTRRFKETNEKAELDRQWKKISAIIEKRKKMEADG</sequence>
<dbReference type="PANTHER" id="PTHR12765">
    <property type="entry name" value="RED PROTEIN IK FACTOR CYTOKINE IK"/>
    <property type="match status" value="1"/>
</dbReference>
<keyword evidence="4" id="KW-0539">Nucleus</keyword>
<organism evidence="8 9">
    <name type="scientific">Astatotilapia calliptera</name>
    <name type="common">Eastern happy</name>
    <name type="synonym">Chromis callipterus</name>
    <dbReference type="NCBI Taxonomy" id="8154"/>
    <lineage>
        <taxon>Eukaryota</taxon>
        <taxon>Metazoa</taxon>
        <taxon>Chordata</taxon>
        <taxon>Craniata</taxon>
        <taxon>Vertebrata</taxon>
        <taxon>Euteleostomi</taxon>
        <taxon>Actinopterygii</taxon>
        <taxon>Neopterygii</taxon>
        <taxon>Teleostei</taxon>
        <taxon>Neoteleostei</taxon>
        <taxon>Acanthomorphata</taxon>
        <taxon>Ovalentaria</taxon>
        <taxon>Cichlomorphae</taxon>
        <taxon>Cichliformes</taxon>
        <taxon>Cichlidae</taxon>
        <taxon>African cichlids</taxon>
        <taxon>Pseudocrenilabrinae</taxon>
        <taxon>Haplochromini</taxon>
        <taxon>Astatotilapia</taxon>
    </lineage>
</organism>
<feature type="compositionally biased region" description="Basic and acidic residues" evidence="5">
    <location>
        <begin position="14"/>
        <end position="23"/>
    </location>
</feature>
<comment type="subcellular location">
    <subcellularLocation>
        <location evidence="1">Nucleus</location>
    </subcellularLocation>
</comment>
<reference evidence="8 9" key="1">
    <citation type="submission" date="2018-05" db="EMBL/GenBank/DDBJ databases">
        <authorList>
            <person name="Datahose"/>
        </authorList>
    </citation>
    <scope>NUCLEOTIDE SEQUENCE</scope>
</reference>
<dbReference type="AlphaFoldDB" id="A0AAX7UDT8"/>
<comment type="similarity">
    <text evidence="2">Belongs to the RED family.</text>
</comment>
<evidence type="ECO:0000313" key="9">
    <source>
        <dbReference type="Proteomes" id="UP000265100"/>
    </source>
</evidence>
<evidence type="ECO:0000259" key="7">
    <source>
        <dbReference type="Pfam" id="PF07808"/>
    </source>
</evidence>
<evidence type="ECO:0000256" key="5">
    <source>
        <dbReference type="SAM" id="MobiDB-lite"/>
    </source>
</evidence>
<dbReference type="InterPro" id="IPR039896">
    <property type="entry name" value="Red-like"/>
</dbReference>
<feature type="compositionally biased region" description="Low complexity" evidence="5">
    <location>
        <begin position="40"/>
        <end position="51"/>
    </location>
</feature>
<evidence type="ECO:0008006" key="10">
    <source>
        <dbReference type="Google" id="ProtNLM"/>
    </source>
</evidence>
<reference evidence="8" key="4">
    <citation type="submission" date="2025-09" db="UniProtKB">
        <authorList>
            <consortium name="Ensembl"/>
        </authorList>
    </citation>
    <scope>IDENTIFICATION</scope>
</reference>
<dbReference type="InterPro" id="IPR012492">
    <property type="entry name" value="RED_C"/>
</dbReference>
<feature type="compositionally biased region" description="Basic and acidic residues" evidence="5">
    <location>
        <begin position="303"/>
        <end position="332"/>
    </location>
</feature>
<dbReference type="Pfam" id="PF07807">
    <property type="entry name" value="RED_C"/>
    <property type="match status" value="1"/>
</dbReference>
<evidence type="ECO:0000256" key="3">
    <source>
        <dbReference type="ARBA" id="ARBA00022737"/>
    </source>
</evidence>
<protein>
    <recommendedName>
        <fullName evidence="10">IK cytokine</fullName>
    </recommendedName>
</protein>
<evidence type="ECO:0000256" key="1">
    <source>
        <dbReference type="ARBA" id="ARBA00004123"/>
    </source>
</evidence>
<evidence type="ECO:0000313" key="8">
    <source>
        <dbReference type="Ensembl" id="ENSACLP00000067504.1"/>
    </source>
</evidence>
<reference evidence="8" key="3">
    <citation type="submission" date="2025-08" db="UniProtKB">
        <authorList>
            <consortium name="Ensembl"/>
        </authorList>
    </citation>
    <scope>IDENTIFICATION</scope>
</reference>
<dbReference type="Ensembl" id="ENSACLT00000051212.1">
    <property type="protein sequence ID" value="ENSACLP00000067504.1"/>
    <property type="gene ID" value="ENSACLG00000001807.2"/>
</dbReference>
<keyword evidence="3" id="KW-0677">Repeat</keyword>
<evidence type="ECO:0000259" key="6">
    <source>
        <dbReference type="Pfam" id="PF07807"/>
    </source>
</evidence>
<feature type="region of interest" description="Disordered" evidence="5">
    <location>
        <begin position="295"/>
        <end position="332"/>
    </location>
</feature>
<dbReference type="Pfam" id="PF07808">
    <property type="entry name" value="RED_N"/>
    <property type="match status" value="1"/>
</dbReference>
<accession>A0AAX7UDT8</accession>
<keyword evidence="9" id="KW-1185">Reference proteome</keyword>
<name>A0AAX7UDT8_ASTCA</name>
<reference evidence="9" key="2">
    <citation type="submission" date="2023-03" db="EMBL/GenBank/DDBJ databases">
        <authorList>
            <consortium name="Wellcome Sanger Institute Data Sharing"/>
        </authorList>
    </citation>
    <scope>NUCLEOTIDE SEQUENCE [LARGE SCALE GENOMIC DNA]</scope>
</reference>
<dbReference type="Proteomes" id="UP000265100">
    <property type="component" value="Chromosome 10"/>
</dbReference>
<feature type="domain" description="Protein RED C-terminal" evidence="6">
    <location>
        <begin position="385"/>
        <end position="487"/>
    </location>
</feature>
<evidence type="ECO:0000256" key="4">
    <source>
        <dbReference type="ARBA" id="ARBA00023242"/>
    </source>
</evidence>
<proteinExistence type="inferred from homology"/>
<dbReference type="GO" id="GO:0005634">
    <property type="term" value="C:nucleus"/>
    <property type="evidence" value="ECO:0007669"/>
    <property type="project" value="UniProtKB-SubCell"/>
</dbReference>
<evidence type="ECO:0000256" key="2">
    <source>
        <dbReference type="ARBA" id="ARBA00006660"/>
    </source>
</evidence>
<feature type="domain" description="RED-like N-terminal" evidence="7">
    <location>
        <begin position="74"/>
        <end position="283"/>
    </location>
</feature>